<dbReference type="Pfam" id="PF00657">
    <property type="entry name" value="Lipase_GDSL"/>
    <property type="match status" value="1"/>
</dbReference>
<keyword evidence="2 3" id="KW-0732">Signal</keyword>
<evidence type="ECO:0000313" key="5">
    <source>
        <dbReference type="Proteomes" id="UP001174677"/>
    </source>
</evidence>
<comment type="similarity">
    <text evidence="1">Belongs to the 'GDSL' lipolytic enzyme family.</text>
</comment>
<dbReference type="InterPro" id="IPR035669">
    <property type="entry name" value="SGNH_plant_lipase-like"/>
</dbReference>
<feature type="chain" id="PRO_5046222340" description="GDSL esterase/lipase 1-like" evidence="3">
    <location>
        <begin position="28"/>
        <end position="385"/>
    </location>
</feature>
<dbReference type="SUPFAM" id="SSF52266">
    <property type="entry name" value="SGNH hydrolase"/>
    <property type="match status" value="1"/>
</dbReference>
<keyword evidence="5" id="KW-1185">Reference proteome</keyword>
<dbReference type="InterPro" id="IPR036514">
    <property type="entry name" value="SGNH_hydro_sf"/>
</dbReference>
<organism evidence="4 5">
    <name type="scientific">Hevea brasiliensis</name>
    <name type="common">Para rubber tree</name>
    <name type="synonym">Siphonia brasiliensis</name>
    <dbReference type="NCBI Taxonomy" id="3981"/>
    <lineage>
        <taxon>Eukaryota</taxon>
        <taxon>Viridiplantae</taxon>
        <taxon>Streptophyta</taxon>
        <taxon>Embryophyta</taxon>
        <taxon>Tracheophyta</taxon>
        <taxon>Spermatophyta</taxon>
        <taxon>Magnoliopsida</taxon>
        <taxon>eudicotyledons</taxon>
        <taxon>Gunneridae</taxon>
        <taxon>Pentapetalae</taxon>
        <taxon>rosids</taxon>
        <taxon>fabids</taxon>
        <taxon>Malpighiales</taxon>
        <taxon>Euphorbiaceae</taxon>
        <taxon>Crotonoideae</taxon>
        <taxon>Micrandreae</taxon>
        <taxon>Hevea</taxon>
    </lineage>
</organism>
<dbReference type="Gene3D" id="3.40.50.1110">
    <property type="entry name" value="SGNH hydrolase"/>
    <property type="match status" value="1"/>
</dbReference>
<dbReference type="PANTHER" id="PTHR45966">
    <property type="entry name" value="GDSL-LIKE LIPASE/ACYLHYDROLASE"/>
    <property type="match status" value="1"/>
</dbReference>
<dbReference type="EMBL" id="JARPOI010000006">
    <property type="protein sequence ID" value="KAJ9179458.1"/>
    <property type="molecule type" value="Genomic_DNA"/>
</dbReference>
<reference evidence="4" key="1">
    <citation type="journal article" date="2023" name="Plant Biotechnol. J.">
        <title>Chromosome-level wild Hevea brasiliensis genome provides new tools for genomic-assisted breeding and valuable loci to elevate rubber yield.</title>
        <authorList>
            <person name="Cheng H."/>
            <person name="Song X."/>
            <person name="Hu Y."/>
            <person name="Wu T."/>
            <person name="Yang Q."/>
            <person name="An Z."/>
            <person name="Feng S."/>
            <person name="Deng Z."/>
            <person name="Wu W."/>
            <person name="Zeng X."/>
            <person name="Tu M."/>
            <person name="Wang X."/>
            <person name="Huang H."/>
        </authorList>
    </citation>
    <scope>NUCLEOTIDE SEQUENCE</scope>
    <source>
        <strain evidence="4">MT/VB/25A 57/8</strain>
    </source>
</reference>
<dbReference type="CDD" id="cd01837">
    <property type="entry name" value="SGNH_plant_lipase_like"/>
    <property type="match status" value="1"/>
</dbReference>
<evidence type="ECO:0008006" key="6">
    <source>
        <dbReference type="Google" id="ProtNLM"/>
    </source>
</evidence>
<dbReference type="InterPro" id="IPR001087">
    <property type="entry name" value="GDSL"/>
</dbReference>
<evidence type="ECO:0000256" key="3">
    <source>
        <dbReference type="SAM" id="SignalP"/>
    </source>
</evidence>
<dbReference type="PANTHER" id="PTHR45966:SF12">
    <property type="entry name" value="GDSL ESTERASE_LIPASE 1-LIKE ISOFORM X2"/>
    <property type="match status" value="1"/>
</dbReference>
<evidence type="ECO:0000256" key="2">
    <source>
        <dbReference type="ARBA" id="ARBA00022729"/>
    </source>
</evidence>
<evidence type="ECO:0000313" key="4">
    <source>
        <dbReference type="EMBL" id="KAJ9179458.1"/>
    </source>
</evidence>
<comment type="caution">
    <text evidence="4">The sequence shown here is derived from an EMBL/GenBank/DDBJ whole genome shotgun (WGS) entry which is preliminary data.</text>
</comment>
<dbReference type="PROSITE" id="PS51257">
    <property type="entry name" value="PROKAR_LIPOPROTEIN"/>
    <property type="match status" value="1"/>
</dbReference>
<sequence length="385" mass="42688">MSSPRFLLGFLLFIACLLNLISVNSDGKQTALFVFGDSVYDPGNNNYLNISIQDKAVYWPYGETFFGFPTGRFCDGRIIPDFIAMDAKLPLWKPYLEPGSQQFTNGANFAASGAGVLPETNPGLINLRLQLSFFKKVASQLRQELGEEEGKKMLMEAVYLFSIGGNDITYFAGNYPNATESEQEQFLQVVIGNLTEVIKEIYEMGGRKLAFQNVGPMGCLPLAKQVNGISGDECVESLSEMARQLNNALLKAAQVLENQLEGFKYSVFDYYTSLYDIIKNPSKYGFQVADVACCGYGSNNASHCGIEPYYVCNNPSEYVFFDGAHPCESANILFAELLWNGEPEITKPYNMKQLFELDSDYPSGTLYSIMNRGQTGGSLINFPTL</sequence>
<feature type="signal peptide" evidence="3">
    <location>
        <begin position="1"/>
        <end position="27"/>
    </location>
</feature>
<dbReference type="Proteomes" id="UP001174677">
    <property type="component" value="Chromosome 6"/>
</dbReference>
<evidence type="ECO:0000256" key="1">
    <source>
        <dbReference type="ARBA" id="ARBA00008668"/>
    </source>
</evidence>
<dbReference type="InterPro" id="IPR044552">
    <property type="entry name" value="GLIP1-5/GLL25"/>
</dbReference>
<proteinExistence type="inferred from homology"/>
<protein>
    <recommendedName>
        <fullName evidence="6">GDSL esterase/lipase 1-like</fullName>
    </recommendedName>
</protein>
<gene>
    <name evidence="4" type="ORF">P3X46_011245</name>
</gene>
<accession>A0ABQ9MJ91</accession>
<name>A0ABQ9MJ91_HEVBR</name>